<dbReference type="InterPro" id="IPR001610">
    <property type="entry name" value="PAC"/>
</dbReference>
<keyword evidence="4" id="KW-0973">c-di-GMP</keyword>
<dbReference type="SMART" id="SM00267">
    <property type="entry name" value="GGDEF"/>
    <property type="match status" value="1"/>
</dbReference>
<reference evidence="11" key="1">
    <citation type="submission" date="2016-10" db="EMBL/GenBank/DDBJ databases">
        <authorList>
            <person name="Varghese N."/>
            <person name="Submissions S."/>
        </authorList>
    </citation>
    <scope>NUCLEOTIDE SEQUENCE [LARGE SCALE GENOMIC DNA]</scope>
    <source>
        <strain evidence="11">CECT 8338</strain>
    </source>
</reference>
<dbReference type="CDD" id="cd01948">
    <property type="entry name" value="EAL"/>
    <property type="match status" value="1"/>
</dbReference>
<dbReference type="PROSITE" id="PS50112">
    <property type="entry name" value="PAS"/>
    <property type="match status" value="3"/>
</dbReference>
<dbReference type="SMART" id="SM00052">
    <property type="entry name" value="EAL"/>
    <property type="match status" value="1"/>
</dbReference>
<dbReference type="Proteomes" id="UP000243924">
    <property type="component" value="Chromosome I"/>
</dbReference>
<dbReference type="CDD" id="cd00130">
    <property type="entry name" value="PAS"/>
    <property type="match status" value="4"/>
</dbReference>
<dbReference type="SMART" id="SM00086">
    <property type="entry name" value="PAC"/>
    <property type="match status" value="4"/>
</dbReference>
<comment type="subcellular location">
    <subcellularLocation>
        <location evidence="2">Cell inner membrane</location>
    </subcellularLocation>
</comment>
<evidence type="ECO:0000313" key="10">
    <source>
        <dbReference type="EMBL" id="SDU01311.1"/>
    </source>
</evidence>
<dbReference type="GO" id="GO:0005886">
    <property type="term" value="C:plasma membrane"/>
    <property type="evidence" value="ECO:0007669"/>
    <property type="project" value="UniProtKB-SubCell"/>
</dbReference>
<comment type="cofactor">
    <cofactor evidence="1">
        <name>Mg(2+)</name>
        <dbReference type="ChEBI" id="CHEBI:18420"/>
    </cofactor>
</comment>
<dbReference type="InterPro" id="IPR001633">
    <property type="entry name" value="EAL_dom"/>
</dbReference>
<dbReference type="NCBIfam" id="TIGR00229">
    <property type="entry name" value="sensory_box"/>
    <property type="match status" value="4"/>
</dbReference>
<dbReference type="Pfam" id="PF00990">
    <property type="entry name" value="GGDEF"/>
    <property type="match status" value="1"/>
</dbReference>
<dbReference type="GO" id="GO:0071732">
    <property type="term" value="P:cellular response to nitric oxide"/>
    <property type="evidence" value="ECO:0007669"/>
    <property type="project" value="UniProtKB-ARBA"/>
</dbReference>
<evidence type="ECO:0000259" key="6">
    <source>
        <dbReference type="PROSITE" id="PS50112"/>
    </source>
</evidence>
<dbReference type="InterPro" id="IPR013767">
    <property type="entry name" value="PAS_fold"/>
</dbReference>
<dbReference type="InterPro" id="IPR035965">
    <property type="entry name" value="PAS-like_dom_sf"/>
</dbReference>
<evidence type="ECO:0000259" key="8">
    <source>
        <dbReference type="PROSITE" id="PS50883"/>
    </source>
</evidence>
<dbReference type="Pfam" id="PF13426">
    <property type="entry name" value="PAS_9"/>
    <property type="match status" value="1"/>
</dbReference>
<dbReference type="RefSeq" id="WP_172830092.1">
    <property type="nucleotide sequence ID" value="NZ_LT629787.1"/>
</dbReference>
<name>A0A1H2F1U0_9GAMM</name>
<dbReference type="FunFam" id="3.20.20.450:FF:000001">
    <property type="entry name" value="Cyclic di-GMP phosphodiesterase yahA"/>
    <property type="match status" value="1"/>
</dbReference>
<feature type="domain" description="PAC" evidence="7">
    <location>
        <begin position="218"/>
        <end position="270"/>
    </location>
</feature>
<dbReference type="Pfam" id="PF08447">
    <property type="entry name" value="PAS_3"/>
    <property type="match status" value="1"/>
</dbReference>
<feature type="domain" description="PAS" evidence="6">
    <location>
        <begin position="16"/>
        <end position="62"/>
    </location>
</feature>
<dbReference type="PROSITE" id="PS50113">
    <property type="entry name" value="PAC"/>
    <property type="match status" value="1"/>
</dbReference>
<dbReference type="NCBIfam" id="TIGR00254">
    <property type="entry name" value="GGDEF"/>
    <property type="match status" value="1"/>
</dbReference>
<feature type="domain" description="EAL" evidence="8">
    <location>
        <begin position="699"/>
        <end position="955"/>
    </location>
</feature>
<dbReference type="SUPFAM" id="SSF55785">
    <property type="entry name" value="PYP-like sensor domain (PAS domain)"/>
    <property type="match status" value="4"/>
</dbReference>
<dbReference type="PROSITE" id="PS50883">
    <property type="entry name" value="EAL"/>
    <property type="match status" value="1"/>
</dbReference>
<dbReference type="GO" id="GO:0006355">
    <property type="term" value="P:regulation of DNA-templated transcription"/>
    <property type="evidence" value="ECO:0007669"/>
    <property type="project" value="InterPro"/>
</dbReference>
<dbReference type="InterPro" id="IPR000700">
    <property type="entry name" value="PAS-assoc_C"/>
</dbReference>
<dbReference type="STRING" id="1434072.SAMN05216210_1220"/>
<organism evidence="10 11">
    <name type="scientific">Halopseudomonas salegens</name>
    <dbReference type="NCBI Taxonomy" id="1434072"/>
    <lineage>
        <taxon>Bacteria</taxon>
        <taxon>Pseudomonadati</taxon>
        <taxon>Pseudomonadota</taxon>
        <taxon>Gammaproteobacteria</taxon>
        <taxon>Pseudomonadales</taxon>
        <taxon>Pseudomonadaceae</taxon>
        <taxon>Halopseudomonas</taxon>
    </lineage>
</organism>
<evidence type="ECO:0000313" key="11">
    <source>
        <dbReference type="Proteomes" id="UP000243924"/>
    </source>
</evidence>
<gene>
    <name evidence="10" type="ORF">SAMN05216210_1220</name>
</gene>
<dbReference type="FunFam" id="3.30.70.270:FF:000001">
    <property type="entry name" value="Diguanylate cyclase domain protein"/>
    <property type="match status" value="1"/>
</dbReference>
<dbReference type="Pfam" id="PF00563">
    <property type="entry name" value="EAL"/>
    <property type="match status" value="1"/>
</dbReference>
<dbReference type="InterPro" id="IPR052155">
    <property type="entry name" value="Biofilm_reg_signaling"/>
</dbReference>
<proteinExistence type="predicted"/>
<comment type="catalytic activity">
    <reaction evidence="5">
        <text>3',3'-c-di-GMP + H2O = 5'-phosphoguanylyl(3'-&gt;5')guanosine + H(+)</text>
        <dbReference type="Rhea" id="RHEA:24902"/>
        <dbReference type="ChEBI" id="CHEBI:15377"/>
        <dbReference type="ChEBI" id="CHEBI:15378"/>
        <dbReference type="ChEBI" id="CHEBI:58754"/>
        <dbReference type="ChEBI" id="CHEBI:58805"/>
        <dbReference type="EC" id="3.1.4.52"/>
    </reaction>
    <physiologicalReaction direction="left-to-right" evidence="5">
        <dbReference type="Rhea" id="RHEA:24903"/>
    </physiologicalReaction>
</comment>
<feature type="domain" description="PAS" evidence="6">
    <location>
        <begin position="271"/>
        <end position="318"/>
    </location>
</feature>
<dbReference type="Gene3D" id="3.30.70.270">
    <property type="match status" value="1"/>
</dbReference>
<dbReference type="InterPro" id="IPR029787">
    <property type="entry name" value="Nucleotide_cyclase"/>
</dbReference>
<dbReference type="InterPro" id="IPR043128">
    <property type="entry name" value="Rev_trsase/Diguanyl_cyclase"/>
</dbReference>
<sequence length="955" mass="108343">MGQQDNLPASMAPSDKDAAFRRLFFRMPVASMLVDASNGCVIDINPAFQKLFGWDRQQSLGRDTGHEFPLWHSKRQRESMLEHFHQHGSMDHFEAELLCRDGQLKTCLVSVEYIELDGMLCRLSMAYDITEQKRFDAELKKSQERLHMALNASQMGIWDLDLHSRTLHCSARAAFMHGFHAYPWEGPLSFFTRSIHPQDRTAMRRAFVAICRGEQRRYRLNYRQLGHNRQTRWLEATATLHRDTDGNPLRMVGTLKDITDRRRNEQALIESELKFATLFQGAPEPYCLIDRDTLSIIEINHSFTEQLGYQPEPVLGQTPEQAGLWHDKARTRALLEAAKSDQNLKGHELIVKHRQGHNMTCELSTALLTINRLPCLLISFKDVSARKKAERALRASEQKFALAFKASPDSISLTERDSGRYIEVNEGFTGLTGYSADEVIGKTAQDLGIWADYQQRADMVAELNEKGQVRDREMRARGKFGQELLASVSVQPLLLDGQNCMLITARDITEQKLIEARIKHLAYHDALTDLPNRTLLADRLKQSISLYKRVNLRGALMFFDLDHFKNINDSLGHSCGDAVLQTVTQRLLATVRKQDTVARLGGDEFVVLLSGLEADHDQCLLHIRGTAEKLRKALAQPMHIEGHALELSVSIGIAVLPEHGDNPEDLLKRADIALYRVKESGRNGIAFFEQAMQLAASERLTIESELRQAITQGQFQLHYQPQIQADNHRIVGAEALIRWQHPERGMISPASFIPVLEESGMILSAGQWVVTEACQHIRRLLDGHMLTENFRLSVNISPRQFRQQDFVEQIEQAIRDSAIPASYLVLEITESIVIQDINDTIAKMQQLRALGVSFAIDDFGTGYSSLSYLKRLPLDTLKIDQSFVRDCTQDPNDAEIIRTIVALGLNLHLKLIAEGVEQQEQLDFLVKLNCHAYQGFLYSPAVAEDDFMRLLEVGR</sequence>
<evidence type="ECO:0000256" key="2">
    <source>
        <dbReference type="ARBA" id="ARBA00004533"/>
    </source>
</evidence>
<evidence type="ECO:0000259" key="9">
    <source>
        <dbReference type="PROSITE" id="PS50887"/>
    </source>
</evidence>
<dbReference type="EMBL" id="LT629787">
    <property type="protein sequence ID" value="SDU01311.1"/>
    <property type="molecule type" value="Genomic_DNA"/>
</dbReference>
<dbReference type="InterPro" id="IPR013655">
    <property type="entry name" value="PAS_fold_3"/>
</dbReference>
<dbReference type="EC" id="3.1.4.52" evidence="3"/>
<evidence type="ECO:0000256" key="5">
    <source>
        <dbReference type="ARBA" id="ARBA00051114"/>
    </source>
</evidence>
<dbReference type="SMART" id="SM00091">
    <property type="entry name" value="PAS"/>
    <property type="match status" value="4"/>
</dbReference>
<dbReference type="Gene3D" id="3.30.450.20">
    <property type="entry name" value="PAS domain"/>
    <property type="match status" value="4"/>
</dbReference>
<dbReference type="AlphaFoldDB" id="A0A1H2F1U0"/>
<evidence type="ECO:0000259" key="7">
    <source>
        <dbReference type="PROSITE" id="PS50113"/>
    </source>
</evidence>
<keyword evidence="11" id="KW-1185">Reference proteome</keyword>
<dbReference type="CDD" id="cd01949">
    <property type="entry name" value="GGDEF"/>
    <property type="match status" value="1"/>
</dbReference>
<dbReference type="SUPFAM" id="SSF141868">
    <property type="entry name" value="EAL domain-like"/>
    <property type="match status" value="1"/>
</dbReference>
<dbReference type="GO" id="GO:0071111">
    <property type="term" value="F:cyclic-guanylate-specific phosphodiesterase activity"/>
    <property type="evidence" value="ECO:0007669"/>
    <property type="project" value="UniProtKB-EC"/>
</dbReference>
<dbReference type="InterPro" id="IPR000014">
    <property type="entry name" value="PAS"/>
</dbReference>
<dbReference type="PANTHER" id="PTHR44757:SF2">
    <property type="entry name" value="BIOFILM ARCHITECTURE MAINTENANCE PROTEIN MBAA"/>
    <property type="match status" value="1"/>
</dbReference>
<accession>A0A1H2F1U0</accession>
<evidence type="ECO:0000256" key="1">
    <source>
        <dbReference type="ARBA" id="ARBA00001946"/>
    </source>
</evidence>
<evidence type="ECO:0000256" key="4">
    <source>
        <dbReference type="ARBA" id="ARBA00022636"/>
    </source>
</evidence>
<dbReference type="InterPro" id="IPR000160">
    <property type="entry name" value="GGDEF_dom"/>
</dbReference>
<dbReference type="PROSITE" id="PS50887">
    <property type="entry name" value="GGDEF"/>
    <property type="match status" value="1"/>
</dbReference>
<dbReference type="Pfam" id="PF00989">
    <property type="entry name" value="PAS"/>
    <property type="match status" value="2"/>
</dbReference>
<feature type="domain" description="PAS" evidence="6">
    <location>
        <begin position="396"/>
        <end position="443"/>
    </location>
</feature>
<dbReference type="PANTHER" id="PTHR44757">
    <property type="entry name" value="DIGUANYLATE CYCLASE DGCP"/>
    <property type="match status" value="1"/>
</dbReference>
<protein>
    <recommendedName>
        <fullName evidence="3">cyclic-guanylate-specific phosphodiesterase</fullName>
        <ecNumber evidence="3">3.1.4.52</ecNumber>
    </recommendedName>
</protein>
<evidence type="ECO:0000256" key="3">
    <source>
        <dbReference type="ARBA" id="ARBA00012282"/>
    </source>
</evidence>
<feature type="domain" description="GGDEF" evidence="9">
    <location>
        <begin position="552"/>
        <end position="690"/>
    </location>
</feature>
<dbReference type="SUPFAM" id="SSF55073">
    <property type="entry name" value="Nucleotide cyclase"/>
    <property type="match status" value="1"/>
</dbReference>
<dbReference type="InterPro" id="IPR035919">
    <property type="entry name" value="EAL_sf"/>
</dbReference>
<dbReference type="Gene3D" id="3.20.20.450">
    <property type="entry name" value="EAL domain"/>
    <property type="match status" value="1"/>
</dbReference>